<protein>
    <recommendedName>
        <fullName evidence="4">DUF4178 domain-containing protein</fullName>
    </recommendedName>
</protein>
<keyword evidence="3" id="KW-1185">Reference proteome</keyword>
<dbReference type="RefSeq" id="WP_306857638.1">
    <property type="nucleotide sequence ID" value="NZ_JAUSRB010000001.1"/>
</dbReference>
<keyword evidence="1" id="KW-1133">Transmembrane helix</keyword>
<reference evidence="2 3" key="1">
    <citation type="submission" date="2023-07" db="EMBL/GenBank/DDBJ databases">
        <title>Sequencing the genomes of 1000 actinobacteria strains.</title>
        <authorList>
            <person name="Klenk H.-P."/>
        </authorList>
    </citation>
    <scope>NUCLEOTIDE SEQUENCE [LARGE SCALE GENOMIC DNA]</scope>
    <source>
        <strain evidence="2 3">DSM 44109</strain>
    </source>
</reference>
<evidence type="ECO:0000313" key="3">
    <source>
        <dbReference type="Proteomes" id="UP001230426"/>
    </source>
</evidence>
<dbReference type="Proteomes" id="UP001230426">
    <property type="component" value="Unassembled WGS sequence"/>
</dbReference>
<sequence>MTRPPEQPGLPPLIRALIGPPGRLLLPATALAGSLLMYGVSVPGDYFLTVMLAGFLCLVLAIVWIPRFVVALLRADGRPGLRRHWLRWAAAPVMGAAVTGLLYFDVPATARFALSEASLERFARAVAAGEELEVGGRWVGLYTLDWAERTDGVVRFLVAGTGFIDRYGFAWSPGGEPPDDYGGAYHHLRGPWYEWREDF</sequence>
<comment type="caution">
    <text evidence="2">The sequence shown here is derived from an EMBL/GenBank/DDBJ whole genome shotgun (WGS) entry which is preliminary data.</text>
</comment>
<evidence type="ECO:0000313" key="2">
    <source>
        <dbReference type="EMBL" id="MDP9861741.1"/>
    </source>
</evidence>
<keyword evidence="1" id="KW-0812">Transmembrane</keyword>
<keyword evidence="1" id="KW-0472">Membrane</keyword>
<dbReference type="EMBL" id="JAUSRB010000001">
    <property type="protein sequence ID" value="MDP9861741.1"/>
    <property type="molecule type" value="Genomic_DNA"/>
</dbReference>
<gene>
    <name evidence="2" type="ORF">J2S55_001000</name>
</gene>
<feature type="transmembrane region" description="Helical" evidence="1">
    <location>
        <begin position="85"/>
        <end position="104"/>
    </location>
</feature>
<feature type="transmembrane region" description="Helical" evidence="1">
    <location>
        <begin position="46"/>
        <end position="73"/>
    </location>
</feature>
<organism evidence="2 3">
    <name type="scientific">Streptosporangium brasiliense</name>
    <dbReference type="NCBI Taxonomy" id="47480"/>
    <lineage>
        <taxon>Bacteria</taxon>
        <taxon>Bacillati</taxon>
        <taxon>Actinomycetota</taxon>
        <taxon>Actinomycetes</taxon>
        <taxon>Streptosporangiales</taxon>
        <taxon>Streptosporangiaceae</taxon>
        <taxon>Streptosporangium</taxon>
    </lineage>
</organism>
<name>A0ABT9QYI4_9ACTN</name>
<accession>A0ABT9QYI4</accession>
<evidence type="ECO:0008006" key="4">
    <source>
        <dbReference type="Google" id="ProtNLM"/>
    </source>
</evidence>
<evidence type="ECO:0000256" key="1">
    <source>
        <dbReference type="SAM" id="Phobius"/>
    </source>
</evidence>
<feature type="transmembrane region" description="Helical" evidence="1">
    <location>
        <begin position="21"/>
        <end position="40"/>
    </location>
</feature>
<proteinExistence type="predicted"/>